<name>A0A261F3H7_9BIFI</name>
<evidence type="ECO:0000313" key="2">
    <source>
        <dbReference type="EMBL" id="OZG53641.1"/>
    </source>
</evidence>
<protein>
    <submittedName>
        <fullName evidence="2">Cell surface protein</fullName>
    </submittedName>
</protein>
<sequence length="185" mass="19583">MTSSSSTSPRASLRVRIALVVLAVLAGLAAAVCAFNLLVAGMFNSATENLTATIAQYSTDSPDLELLAAKQTQTDSQFEDASQLSWLQLPALQQSVEKNKAVSAALTAQIKKDMEQQNSSDASSQSSSSDSSSSSSDSSSSSSSSSTSTLDQDTQERMRTLTDNNAQNQQTYTPQAPKTTTKKPW</sequence>
<dbReference type="RefSeq" id="WP_211278344.1">
    <property type="nucleotide sequence ID" value="NZ_JBHLWS010000009.1"/>
</dbReference>
<accession>A0A261F3H7</accession>
<evidence type="ECO:0000313" key="3">
    <source>
        <dbReference type="Proteomes" id="UP000243657"/>
    </source>
</evidence>
<feature type="region of interest" description="Disordered" evidence="1">
    <location>
        <begin position="112"/>
        <end position="185"/>
    </location>
</feature>
<dbReference type="EMBL" id="MWWT01000008">
    <property type="protein sequence ID" value="OZG53641.1"/>
    <property type="molecule type" value="Genomic_DNA"/>
</dbReference>
<dbReference type="AlphaFoldDB" id="A0A261F3H7"/>
<organism evidence="2 3">
    <name type="scientific">Alloscardovia macacae</name>
    <dbReference type="NCBI Taxonomy" id="1160091"/>
    <lineage>
        <taxon>Bacteria</taxon>
        <taxon>Bacillati</taxon>
        <taxon>Actinomycetota</taxon>
        <taxon>Actinomycetes</taxon>
        <taxon>Bifidobacteriales</taxon>
        <taxon>Bifidobacteriaceae</taxon>
        <taxon>Alloscardovia</taxon>
    </lineage>
</organism>
<evidence type="ECO:0000256" key="1">
    <source>
        <dbReference type="SAM" id="MobiDB-lite"/>
    </source>
</evidence>
<dbReference type="Pfam" id="PF20070">
    <property type="entry name" value="DUF6466"/>
    <property type="match status" value="1"/>
</dbReference>
<reference evidence="2 3" key="1">
    <citation type="journal article" date="2017" name="BMC Genomics">
        <title>Comparative genomic and phylogenomic analyses of the Bifidobacteriaceae family.</title>
        <authorList>
            <person name="Lugli G.A."/>
            <person name="Milani C."/>
            <person name="Turroni F."/>
            <person name="Duranti S."/>
            <person name="Mancabelli L."/>
            <person name="Mangifesta M."/>
            <person name="Ferrario C."/>
            <person name="Modesto M."/>
            <person name="Mattarelli P."/>
            <person name="Jiri K."/>
            <person name="van Sinderen D."/>
            <person name="Ventura M."/>
        </authorList>
    </citation>
    <scope>NUCLEOTIDE SEQUENCE [LARGE SCALE GENOMIC DNA]</scope>
    <source>
        <strain evidence="2 3">DSM 24762</strain>
    </source>
</reference>
<dbReference type="InterPro" id="IPR046314">
    <property type="entry name" value="DUF6466"/>
</dbReference>
<proteinExistence type="predicted"/>
<gene>
    <name evidence="2" type="ORF">ALMA_1206</name>
</gene>
<dbReference type="Proteomes" id="UP000243657">
    <property type="component" value="Unassembled WGS sequence"/>
</dbReference>
<comment type="caution">
    <text evidence="2">The sequence shown here is derived from an EMBL/GenBank/DDBJ whole genome shotgun (WGS) entry which is preliminary data.</text>
</comment>
<feature type="compositionally biased region" description="Low complexity" evidence="1">
    <location>
        <begin position="119"/>
        <end position="148"/>
    </location>
</feature>
<keyword evidence="3" id="KW-1185">Reference proteome</keyword>
<feature type="compositionally biased region" description="Low complexity" evidence="1">
    <location>
        <begin position="169"/>
        <end position="179"/>
    </location>
</feature>